<feature type="compositionally biased region" description="Polar residues" evidence="1">
    <location>
        <begin position="97"/>
        <end position="125"/>
    </location>
</feature>
<feature type="compositionally biased region" description="Polar residues" evidence="1">
    <location>
        <begin position="172"/>
        <end position="189"/>
    </location>
</feature>
<gene>
    <name evidence="2" type="ORF">SARC_16743</name>
</gene>
<evidence type="ECO:0000313" key="3">
    <source>
        <dbReference type="Proteomes" id="UP000054560"/>
    </source>
</evidence>
<dbReference type="RefSeq" id="XP_014144626.1">
    <property type="nucleotide sequence ID" value="XM_014289151.1"/>
</dbReference>
<feature type="non-terminal residue" evidence="2">
    <location>
        <position position="277"/>
    </location>
</feature>
<sequence>SVIGAEAVAGIRRHLLTKLLEQSLVSGLQSLHQQLLQPPPPQHTTNPHRPVQSNRNHDNARGNHVHVLEFARECIVRHVVMRKHVGACRKDVRDGTRTQQPHTQGMGNNEDTQGKSHVQAGTNTHTDTDSIRGMNTNIDKRMRTNMHTDTEGRPGEQINARTAVGTRMGTPKPTTTIGDTRGSTHTTPSAALDSNRRNTSTRLQGHSATAPVADKTFDRGKPRTYFATDQGNATDLRSGDEQSATGRTINTDLQKRSSSSVESVRFSIRPRFAKDFK</sequence>
<feature type="compositionally biased region" description="Polar residues" evidence="1">
    <location>
        <begin position="227"/>
        <end position="245"/>
    </location>
</feature>
<feature type="compositionally biased region" description="Polar residues" evidence="1">
    <location>
        <begin position="43"/>
        <end position="54"/>
    </location>
</feature>
<dbReference type="EMBL" id="KQ250367">
    <property type="protein sequence ID" value="KNC70724.1"/>
    <property type="molecule type" value="Genomic_DNA"/>
</dbReference>
<feature type="region of interest" description="Disordered" evidence="1">
    <location>
        <begin position="91"/>
        <end position="133"/>
    </location>
</feature>
<feature type="region of interest" description="Disordered" evidence="1">
    <location>
        <begin position="34"/>
        <end position="59"/>
    </location>
</feature>
<protein>
    <submittedName>
        <fullName evidence="2">Uncharacterized protein</fullName>
    </submittedName>
</protein>
<dbReference type="AlphaFoldDB" id="A0A0L0F287"/>
<name>A0A0L0F287_9EUKA</name>
<reference evidence="2 3" key="1">
    <citation type="submission" date="2011-02" db="EMBL/GenBank/DDBJ databases">
        <title>The Genome Sequence of Sphaeroforma arctica JP610.</title>
        <authorList>
            <consortium name="The Broad Institute Genome Sequencing Platform"/>
            <person name="Russ C."/>
            <person name="Cuomo C."/>
            <person name="Young S.K."/>
            <person name="Zeng Q."/>
            <person name="Gargeya S."/>
            <person name="Alvarado L."/>
            <person name="Berlin A."/>
            <person name="Chapman S.B."/>
            <person name="Chen Z."/>
            <person name="Freedman E."/>
            <person name="Gellesch M."/>
            <person name="Goldberg J."/>
            <person name="Griggs A."/>
            <person name="Gujja S."/>
            <person name="Heilman E."/>
            <person name="Heiman D."/>
            <person name="Howarth C."/>
            <person name="Mehta T."/>
            <person name="Neiman D."/>
            <person name="Pearson M."/>
            <person name="Roberts A."/>
            <person name="Saif S."/>
            <person name="Shea T."/>
            <person name="Shenoy N."/>
            <person name="Sisk P."/>
            <person name="Stolte C."/>
            <person name="Sykes S."/>
            <person name="White J."/>
            <person name="Yandava C."/>
            <person name="Burger G."/>
            <person name="Gray M.W."/>
            <person name="Holland P.W.H."/>
            <person name="King N."/>
            <person name="Lang F.B.F."/>
            <person name="Roger A.J."/>
            <person name="Ruiz-Trillo I."/>
            <person name="Haas B."/>
            <person name="Nusbaum C."/>
            <person name="Birren B."/>
        </authorList>
    </citation>
    <scope>NUCLEOTIDE SEQUENCE [LARGE SCALE GENOMIC DNA]</scope>
    <source>
        <strain evidence="2 3">JP610</strain>
    </source>
</reference>
<dbReference type="GeneID" id="25917247"/>
<dbReference type="Proteomes" id="UP000054560">
    <property type="component" value="Unassembled WGS sequence"/>
</dbReference>
<proteinExistence type="predicted"/>
<accession>A0A0L0F287</accession>
<feature type="non-terminal residue" evidence="2">
    <location>
        <position position="1"/>
    </location>
</feature>
<keyword evidence="3" id="KW-1185">Reference proteome</keyword>
<organism evidence="2 3">
    <name type="scientific">Sphaeroforma arctica JP610</name>
    <dbReference type="NCBI Taxonomy" id="667725"/>
    <lineage>
        <taxon>Eukaryota</taxon>
        <taxon>Ichthyosporea</taxon>
        <taxon>Ichthyophonida</taxon>
        <taxon>Sphaeroforma</taxon>
    </lineage>
</organism>
<evidence type="ECO:0000313" key="2">
    <source>
        <dbReference type="EMBL" id="KNC70724.1"/>
    </source>
</evidence>
<feature type="compositionally biased region" description="Polar residues" evidence="1">
    <location>
        <begin position="197"/>
        <end position="207"/>
    </location>
</feature>
<feature type="region of interest" description="Disordered" evidence="1">
    <location>
        <begin position="166"/>
        <end position="245"/>
    </location>
</feature>
<evidence type="ECO:0000256" key="1">
    <source>
        <dbReference type="SAM" id="MobiDB-lite"/>
    </source>
</evidence>